<dbReference type="Pfam" id="PF00496">
    <property type="entry name" value="SBP_bac_5"/>
    <property type="match status" value="1"/>
</dbReference>
<evidence type="ECO:0000256" key="2">
    <source>
        <dbReference type="ARBA" id="ARBA00022448"/>
    </source>
</evidence>
<gene>
    <name evidence="6" type="ORF">K340107D12_11530</name>
</gene>
<dbReference type="Gene3D" id="3.40.190.10">
    <property type="entry name" value="Periplasmic binding protein-like II"/>
    <property type="match status" value="1"/>
</dbReference>
<dbReference type="PANTHER" id="PTHR30290">
    <property type="entry name" value="PERIPLASMIC BINDING COMPONENT OF ABC TRANSPORTER"/>
    <property type="match status" value="1"/>
</dbReference>
<accession>A0ABQ0BPG7</accession>
<proteinExistence type="inferred from homology"/>
<evidence type="ECO:0000313" key="7">
    <source>
        <dbReference type="Proteomes" id="UP001600941"/>
    </source>
</evidence>
<dbReference type="InterPro" id="IPR030678">
    <property type="entry name" value="Peptide/Ni-bd"/>
</dbReference>
<dbReference type="PROSITE" id="PS51257">
    <property type="entry name" value="PROKAR_LIPOPROTEIN"/>
    <property type="match status" value="1"/>
</dbReference>
<feature type="domain" description="Solute-binding protein family 5" evidence="5">
    <location>
        <begin position="96"/>
        <end position="428"/>
    </location>
</feature>
<dbReference type="PANTHER" id="PTHR30290:SF9">
    <property type="entry name" value="OLIGOPEPTIDE-BINDING PROTEIN APPA"/>
    <property type="match status" value="1"/>
</dbReference>
<dbReference type="Proteomes" id="UP001600941">
    <property type="component" value="Unassembled WGS sequence"/>
</dbReference>
<dbReference type="PIRSF" id="PIRSF002741">
    <property type="entry name" value="MppA"/>
    <property type="match status" value="1"/>
</dbReference>
<dbReference type="Gene3D" id="3.10.105.10">
    <property type="entry name" value="Dipeptide-binding Protein, Domain 3"/>
    <property type="match status" value="1"/>
</dbReference>
<dbReference type="InterPro" id="IPR039424">
    <property type="entry name" value="SBP_5"/>
</dbReference>
<dbReference type="RefSeq" id="WP_227212090.1">
    <property type="nucleotide sequence ID" value="NZ_BAABZQ010000001.1"/>
</dbReference>
<evidence type="ECO:0000256" key="3">
    <source>
        <dbReference type="ARBA" id="ARBA00022729"/>
    </source>
</evidence>
<comment type="caution">
    <text evidence="6">The sequence shown here is derived from an EMBL/GenBank/DDBJ whole genome shotgun (WGS) entry which is preliminary data.</text>
</comment>
<name>A0ABQ0BPG7_9FIRM</name>
<feature type="signal peptide" evidence="4">
    <location>
        <begin position="1"/>
        <end position="24"/>
    </location>
</feature>
<keyword evidence="2" id="KW-0813">Transport</keyword>
<organism evidence="6 7">
    <name type="scientific">Blautia parvula</name>
    <dbReference type="NCBI Taxonomy" id="2877527"/>
    <lineage>
        <taxon>Bacteria</taxon>
        <taxon>Bacillati</taxon>
        <taxon>Bacillota</taxon>
        <taxon>Clostridia</taxon>
        <taxon>Lachnospirales</taxon>
        <taxon>Lachnospiraceae</taxon>
        <taxon>Blautia</taxon>
    </lineage>
</organism>
<evidence type="ECO:0000256" key="1">
    <source>
        <dbReference type="ARBA" id="ARBA00005695"/>
    </source>
</evidence>
<feature type="chain" id="PRO_5046105266" evidence="4">
    <location>
        <begin position="25"/>
        <end position="527"/>
    </location>
</feature>
<keyword evidence="7" id="KW-1185">Reference proteome</keyword>
<dbReference type="SUPFAM" id="SSF53850">
    <property type="entry name" value="Periplasmic binding protein-like II"/>
    <property type="match status" value="1"/>
</dbReference>
<evidence type="ECO:0000259" key="5">
    <source>
        <dbReference type="Pfam" id="PF00496"/>
    </source>
</evidence>
<comment type="similarity">
    <text evidence="1">Belongs to the bacterial solute-binding protein 5 family.</text>
</comment>
<dbReference type="InterPro" id="IPR000914">
    <property type="entry name" value="SBP_5_dom"/>
</dbReference>
<sequence>MKNKKLKQCLLTLMSGVLAVTVLGGCGSSNDEATAGEAGTKEAAQTTSSENGVVLTYAGNQPVETLDRFNQYDTADFTIGLLWGDALMEADHLGNYEPWLASDISLAEDSMSCTFKLKEGVKFHSGDELTSEDIKKSFERFLEDDALVLGSKWAPYVDHVDTPDDSTAVLYFSSKMPTFYSELSLLPIINAEKYEADPDGYFAKPDGTGPFQVTAYDPTTGQVELERFDEWWGWTDEKKSNVDKIVYKHVSEDTTRVSSLRAGELDICDNVPLDNIEVLSGEGFVTDPYNSNMFVFMGIGCGEGKIFADQNLREALSLCIDRQLIIDSILGGGAVATWPSFEGHATYKNQGYEYDLEKAKKLVSESGYKGEEISMLMNSAKLTRGSEVAQAIQSMASEAGFNVNIETLENATYNERRAAGNYDICICSNTFTSGEFYIPAIEVNATDRFATGYQNEELAALGEEGMVLVDQDARVENATEIFQHVMDHFAPNIYLYQVGNCAATVSNLENLTVFGDNVLDLRYVVKK</sequence>
<dbReference type="EMBL" id="BAABZQ010000001">
    <property type="protein sequence ID" value="GAA6498337.1"/>
    <property type="molecule type" value="Genomic_DNA"/>
</dbReference>
<keyword evidence="3 4" id="KW-0732">Signal</keyword>
<evidence type="ECO:0000313" key="6">
    <source>
        <dbReference type="EMBL" id="GAA6498337.1"/>
    </source>
</evidence>
<evidence type="ECO:0000256" key="4">
    <source>
        <dbReference type="SAM" id="SignalP"/>
    </source>
</evidence>
<reference evidence="6 7" key="1">
    <citation type="submission" date="2024-04" db="EMBL/GenBank/DDBJ databases">
        <title>Defined microbial consortia suppress multidrug-resistant proinflammatory Enterobacteriaceae via ecological control.</title>
        <authorList>
            <person name="Furuichi M."/>
            <person name="Kawaguchi T."/>
            <person name="Pust M."/>
            <person name="Yasuma K."/>
            <person name="Plichta D."/>
            <person name="Hasegawa N."/>
            <person name="Ohya T."/>
            <person name="Bhattarai S."/>
            <person name="Sasajima S."/>
            <person name="Aoto Y."/>
            <person name="Tuganbaev T."/>
            <person name="Yaginuma M."/>
            <person name="Ueda M."/>
            <person name="Okahashi N."/>
            <person name="Amafuji K."/>
            <person name="Kiridooshi Y."/>
            <person name="Sugita K."/>
            <person name="Strazar M."/>
            <person name="Skelly A."/>
            <person name="Suda W."/>
            <person name="Hattori M."/>
            <person name="Nakamoto N."/>
            <person name="Caballero S."/>
            <person name="Norman J."/>
            <person name="Olle B."/>
            <person name="Tanoue T."/>
            <person name="Arita M."/>
            <person name="Bucci V."/>
            <person name="Atarashi K."/>
            <person name="Xavier R."/>
            <person name="Honda K."/>
        </authorList>
    </citation>
    <scope>NUCLEOTIDE SEQUENCE [LARGE SCALE GENOMIC DNA]</scope>
    <source>
        <strain evidence="7">k34-0107-D12</strain>
    </source>
</reference>
<dbReference type="CDD" id="cd00995">
    <property type="entry name" value="PBP2_NikA_DppA_OppA_like"/>
    <property type="match status" value="1"/>
</dbReference>
<protein>
    <submittedName>
        <fullName evidence="6">ABC transporter substrate-binding protein</fullName>
    </submittedName>
</protein>